<dbReference type="PANTHER" id="PTHR22872">
    <property type="entry name" value="BTK-BINDING PROTEIN-RELATED"/>
    <property type="match status" value="1"/>
</dbReference>
<dbReference type="InterPro" id="IPR009091">
    <property type="entry name" value="RCC1/BLIP-II"/>
</dbReference>
<dbReference type="AlphaFoldDB" id="A0A0L0D4K8"/>
<dbReference type="InterPro" id="IPR000408">
    <property type="entry name" value="Reg_chr_condens"/>
</dbReference>
<dbReference type="Proteomes" id="UP000054408">
    <property type="component" value="Unassembled WGS sequence"/>
</dbReference>
<proteinExistence type="predicted"/>
<reference evidence="3 4" key="1">
    <citation type="submission" date="2010-05" db="EMBL/GenBank/DDBJ databases">
        <title>The Genome Sequence of Thecamonas trahens ATCC 50062.</title>
        <authorList>
            <consortium name="The Broad Institute Genome Sequencing Platform"/>
            <person name="Russ C."/>
            <person name="Cuomo C."/>
            <person name="Shea T."/>
            <person name="Young S.K."/>
            <person name="Zeng Q."/>
            <person name="Koehrsen M."/>
            <person name="Haas B."/>
            <person name="Borodovsky M."/>
            <person name="Guigo R."/>
            <person name="Alvarado L."/>
            <person name="Berlin A."/>
            <person name="Bochicchio J."/>
            <person name="Borenstein D."/>
            <person name="Chapman S."/>
            <person name="Chen Z."/>
            <person name="Freedman E."/>
            <person name="Gellesch M."/>
            <person name="Goldberg J."/>
            <person name="Griggs A."/>
            <person name="Gujja S."/>
            <person name="Heilman E."/>
            <person name="Heiman D."/>
            <person name="Hepburn T."/>
            <person name="Howarth C."/>
            <person name="Jen D."/>
            <person name="Larson L."/>
            <person name="Mehta T."/>
            <person name="Park D."/>
            <person name="Pearson M."/>
            <person name="Roberts A."/>
            <person name="Saif S."/>
            <person name="Shenoy N."/>
            <person name="Sisk P."/>
            <person name="Stolte C."/>
            <person name="Sykes S."/>
            <person name="Thomson T."/>
            <person name="Walk T."/>
            <person name="White J."/>
            <person name="Yandava C."/>
            <person name="Burger G."/>
            <person name="Gray M.W."/>
            <person name="Holland P.W.H."/>
            <person name="King N."/>
            <person name="Lang F.B.F."/>
            <person name="Roger A.J."/>
            <person name="Ruiz-Trillo I."/>
            <person name="Lander E."/>
            <person name="Nusbaum C."/>
        </authorList>
    </citation>
    <scope>NUCLEOTIDE SEQUENCE [LARGE SCALE GENOMIC DNA]</scope>
    <source>
        <strain evidence="3 4">ATCC 50062</strain>
    </source>
</reference>
<keyword evidence="1" id="KW-0677">Repeat</keyword>
<dbReference type="GeneID" id="25562348"/>
<keyword evidence="4" id="KW-1185">Reference proteome</keyword>
<name>A0A0L0D4K8_THETB</name>
<dbReference type="eggNOG" id="KOG0941">
    <property type="taxonomic scope" value="Eukaryota"/>
</dbReference>
<dbReference type="PANTHER" id="PTHR22872:SF2">
    <property type="entry name" value="INHIBITOR OF BRUTON TYROSINE KINASE"/>
    <property type="match status" value="1"/>
</dbReference>
<feature type="repeat" description="RCC1" evidence="2">
    <location>
        <begin position="48"/>
        <end position="100"/>
    </location>
</feature>
<gene>
    <name evidence="3" type="ORF">AMSG_02689</name>
</gene>
<dbReference type="InterPro" id="IPR051625">
    <property type="entry name" value="Signaling_Regulatory_Domain"/>
</dbReference>
<dbReference type="OrthoDB" id="10256179at2759"/>
<accession>A0A0L0D4K8</accession>
<evidence type="ECO:0008006" key="5">
    <source>
        <dbReference type="Google" id="ProtNLM"/>
    </source>
</evidence>
<dbReference type="RefSeq" id="XP_013760535.1">
    <property type="nucleotide sequence ID" value="XM_013905081.1"/>
</dbReference>
<dbReference type="SUPFAM" id="SSF50985">
    <property type="entry name" value="RCC1/BLIP-II"/>
    <property type="match status" value="1"/>
</dbReference>
<sequence length="983" mass="102389">MLDESSSRESLVAGGVLARVNARLTKAGATVTALALSRGHALVATLAGVVLGWGDGWHGQLGAGVLEARTTPRAVAGLPQPVDIEELAVSDSHSLARNADGAVYAWGEARDGQLGFSGKLVASATRVEALAQIRATSIVAGNGFSAVLAADGAVFVLGAAMAKRAGSTLLDAPYRVVLGSETPEFVAMAASDRALVLGTSNAEIVILSAHAGMTRLHLAALGTLVAVTASCNHFAAVVAHPVVAETLRRRAAGENGAPVLPPPRPLPKRRLVYMRGLDASMVSPIQIRASHLSSMTSQSSSAACDDVWEVGVFSSSSDDDSTDDGIDSCQASPQYPEEVLMLSSPAAAASAVSNSSVLSNSVTLSATFSHPDNSVMATQAEVRSATPVDVHLVAWFVRQMKAAEGAAAVAGLTPRRKSRARPGSQRLALAALADGAVLAGVYCSTFPAYARGLRLALDTPKVPRRGQRAVASLHNLSLLLGSVNARLEARGVTVKRPLATVTPAALAEPGQEVIRHVAGLVLVAITACASPPAPLEDVVSEVERAALRKVVRHYGGRSVAEVAVPKMAAVENELESIGEETKVARQRGLRLQVTLLNVKRALAEMQLSPENAPAEYAVIEYDGVAFSTVARPIEPVVSYNEAFELEIRRDVLAALWAGASGVAGSALRVSLVRRSEGGGEVSASGRIGLVHVVAAGGRVCTRWHTLGASGVQIQLRAYVASGEGVEVPVDKIAPSFVVSPRLARVDLDELTRDVAAWSGRGVWPEVFATSPAVPGSTMFPCGDGDGDVFKVGLVAAARARDDLLAAVLGDEHAVLSLADGYRFHVIDDAGMVWLTALDGSVCVSLRWYGDGNVKRAVADGRHVMREAVANGGQAVHVALVVGDEIRTQSLHFPGDAVLTIRIVGIPNTPRARPSANSTDLDEWRVFLGALGRGRMARIADWSGFSDSSKVELAKALDLVVEASGACPHRARAVGHVAYSTPSR</sequence>
<dbReference type="EMBL" id="GL349442">
    <property type="protein sequence ID" value="KNC46238.1"/>
    <property type="molecule type" value="Genomic_DNA"/>
</dbReference>
<protein>
    <recommendedName>
        <fullName evidence="5">C2 domain-containing protein</fullName>
    </recommendedName>
</protein>
<dbReference type="STRING" id="461836.A0A0L0D4K8"/>
<evidence type="ECO:0000313" key="4">
    <source>
        <dbReference type="Proteomes" id="UP000054408"/>
    </source>
</evidence>
<evidence type="ECO:0000256" key="2">
    <source>
        <dbReference type="PROSITE-ProRule" id="PRU00235"/>
    </source>
</evidence>
<dbReference type="Pfam" id="PF00415">
    <property type="entry name" value="RCC1"/>
    <property type="match status" value="2"/>
</dbReference>
<dbReference type="Gene3D" id="2.130.10.30">
    <property type="entry name" value="Regulator of chromosome condensation 1/beta-lactamase-inhibitor protein II"/>
    <property type="match status" value="1"/>
</dbReference>
<evidence type="ECO:0000256" key="1">
    <source>
        <dbReference type="ARBA" id="ARBA00022737"/>
    </source>
</evidence>
<dbReference type="PROSITE" id="PS50012">
    <property type="entry name" value="RCC1_3"/>
    <property type="match status" value="2"/>
</dbReference>
<feature type="repeat" description="RCC1" evidence="2">
    <location>
        <begin position="101"/>
        <end position="151"/>
    </location>
</feature>
<evidence type="ECO:0000313" key="3">
    <source>
        <dbReference type="EMBL" id="KNC46238.1"/>
    </source>
</evidence>
<organism evidence="3 4">
    <name type="scientific">Thecamonas trahens ATCC 50062</name>
    <dbReference type="NCBI Taxonomy" id="461836"/>
    <lineage>
        <taxon>Eukaryota</taxon>
        <taxon>Apusozoa</taxon>
        <taxon>Apusomonadida</taxon>
        <taxon>Apusomonadidae</taxon>
        <taxon>Thecamonas</taxon>
    </lineage>
</organism>